<keyword evidence="1" id="KW-0732">Signal</keyword>
<feature type="signal peptide" evidence="1">
    <location>
        <begin position="1"/>
        <end position="21"/>
    </location>
</feature>
<dbReference type="Pfam" id="PF04773">
    <property type="entry name" value="FecR"/>
    <property type="match status" value="1"/>
</dbReference>
<reference evidence="3 4" key="1">
    <citation type="submission" date="2017-02" db="EMBL/GenBank/DDBJ databases">
        <authorList>
            <person name="Peterson S.W."/>
        </authorList>
    </citation>
    <scope>NUCLEOTIDE SEQUENCE [LARGE SCALE GENOMIC DNA]</scope>
    <source>
        <strain evidence="3 4">S285</strain>
    </source>
</reference>
<dbReference type="InterPro" id="IPR006860">
    <property type="entry name" value="FecR"/>
</dbReference>
<sequence length="274" mass="28242">MKILLPLLVAASTAFAGAAMAEAVGNVGAVNQSAEGGGQKLFVGGGVEQGERITTNAIGSAQIVFRDKSTMTVGHGSSLTINKFVYNGQQGVGAQSAKLTKGALRFVGGAVSHSEGARIETPSADMAVRGGMAYVCLNCQNTIFAALTGEVIVSNRKSTVTVPPGEMVTILPDGTISQPTPIPMDLLESLDSRFASGAGQDGGARIPPTEIGANQQLGDRRLPDWTPWQGLGYVGAFWGGNAIVQGQAEANNQGSANTVRVLTTPVRRPRRPPG</sequence>
<dbReference type="OrthoDB" id="6038785at2"/>
<proteinExistence type="predicted"/>
<protein>
    <recommendedName>
        <fullName evidence="2">FecR protein domain-containing protein</fullName>
    </recommendedName>
</protein>
<keyword evidence="4" id="KW-1185">Reference proteome</keyword>
<dbReference type="EMBL" id="CP019948">
    <property type="protein sequence ID" value="ARN83024.1"/>
    <property type="molecule type" value="Genomic_DNA"/>
</dbReference>
<organism evidence="3 4">
    <name type="scientific">Methylocystis bryophila</name>
    <dbReference type="NCBI Taxonomy" id="655015"/>
    <lineage>
        <taxon>Bacteria</taxon>
        <taxon>Pseudomonadati</taxon>
        <taxon>Pseudomonadota</taxon>
        <taxon>Alphaproteobacteria</taxon>
        <taxon>Hyphomicrobiales</taxon>
        <taxon>Methylocystaceae</taxon>
        <taxon>Methylocystis</taxon>
    </lineage>
</organism>
<gene>
    <name evidence="3" type="ORF">B1812_20230</name>
</gene>
<feature type="domain" description="FecR protein" evidence="2">
    <location>
        <begin position="52"/>
        <end position="151"/>
    </location>
</feature>
<evidence type="ECO:0000313" key="4">
    <source>
        <dbReference type="Proteomes" id="UP000193978"/>
    </source>
</evidence>
<feature type="chain" id="PRO_5012754890" description="FecR protein domain-containing protein" evidence="1">
    <location>
        <begin position="22"/>
        <end position="274"/>
    </location>
</feature>
<dbReference type="AlphaFoldDB" id="A0A1W6MZK0"/>
<dbReference type="Proteomes" id="UP000193978">
    <property type="component" value="Chromosome"/>
</dbReference>
<evidence type="ECO:0000259" key="2">
    <source>
        <dbReference type="Pfam" id="PF04773"/>
    </source>
</evidence>
<name>A0A1W6MZK0_9HYPH</name>
<accession>A0A1W6MZK0</accession>
<evidence type="ECO:0000256" key="1">
    <source>
        <dbReference type="SAM" id="SignalP"/>
    </source>
</evidence>
<dbReference type="KEGG" id="mbry:B1812_20230"/>
<dbReference type="RefSeq" id="WP_085773169.1">
    <property type="nucleotide sequence ID" value="NZ_AP027149.1"/>
</dbReference>
<dbReference type="Gene3D" id="2.60.120.1440">
    <property type="match status" value="1"/>
</dbReference>
<dbReference type="STRING" id="655015.B1812_20230"/>
<evidence type="ECO:0000313" key="3">
    <source>
        <dbReference type="EMBL" id="ARN83024.1"/>
    </source>
</evidence>